<dbReference type="Proteomes" id="UP001277972">
    <property type="component" value="Unassembled WGS sequence"/>
</dbReference>
<gene>
    <name evidence="1" type="ORF">SH601_10920</name>
</gene>
<organism evidence="1 2">
    <name type="scientific">Gracilibacillus pellucidus</name>
    <dbReference type="NCBI Taxonomy" id="3095368"/>
    <lineage>
        <taxon>Bacteria</taxon>
        <taxon>Bacillati</taxon>
        <taxon>Bacillota</taxon>
        <taxon>Bacilli</taxon>
        <taxon>Bacillales</taxon>
        <taxon>Bacillaceae</taxon>
        <taxon>Gracilibacillus</taxon>
    </lineage>
</organism>
<evidence type="ECO:0000313" key="1">
    <source>
        <dbReference type="EMBL" id="MDX8046494.1"/>
    </source>
</evidence>
<name>A0ACC6M6A1_9BACI</name>
<protein>
    <submittedName>
        <fullName evidence="1">Uncharacterized protein</fullName>
    </submittedName>
</protein>
<accession>A0ACC6M6A1</accession>
<comment type="caution">
    <text evidence="1">The sequence shown here is derived from an EMBL/GenBank/DDBJ whole genome shotgun (WGS) entry which is preliminary data.</text>
</comment>
<sequence length="34" mass="3791">MIGIILLFIALTCKIIPEKVTLGLESDLELPHKQ</sequence>
<evidence type="ECO:0000313" key="2">
    <source>
        <dbReference type="Proteomes" id="UP001277972"/>
    </source>
</evidence>
<keyword evidence="2" id="KW-1185">Reference proteome</keyword>
<proteinExistence type="predicted"/>
<reference evidence="1" key="1">
    <citation type="submission" date="2023-11" db="EMBL/GenBank/DDBJ databases">
        <title>Gracilibacillus pellucida a moderately halophilic bacterium isolated from saline soil in Xinjiang province.</title>
        <authorList>
            <person name="Zhang Z."/>
            <person name="Tan F."/>
            <person name="Wang Y."/>
            <person name="Xia M."/>
        </authorList>
    </citation>
    <scope>NUCLEOTIDE SEQUENCE</scope>
    <source>
        <strain evidence="1">S3-1-1</strain>
    </source>
</reference>
<dbReference type="EMBL" id="JAWZSR010000005">
    <property type="protein sequence ID" value="MDX8046494.1"/>
    <property type="molecule type" value="Genomic_DNA"/>
</dbReference>